<dbReference type="Proteomes" id="UP000273145">
    <property type="component" value="Chromosome"/>
</dbReference>
<dbReference type="RefSeq" id="WP_125083413.1">
    <property type="nucleotide sequence ID" value="NZ_CP034248.1"/>
</dbReference>
<protein>
    <submittedName>
        <fullName evidence="1">Uncharacterized protein</fullName>
    </submittedName>
</protein>
<evidence type="ECO:0000313" key="1">
    <source>
        <dbReference type="EMBL" id="AZK47386.1"/>
    </source>
</evidence>
<accession>A0A3Q8S5F7</accession>
<proteinExistence type="predicted"/>
<sequence length="183" mass="21055">MSNALSKITAAILAVVLLYLVPAVQSAQREEDYRALMAYNTLVRFTDAVRNKGYLSRGMYNDFVNELATAGGEYMIDMEYRHKKYHPEYSDPADSSTFLDRFSVHYEAYYSQDILSILFPDEPALDKKEEPMYRMEAGDYFTVTITHLSRTPITVLYDFLYGETRTSSSEVLNYGGMVLNEDY</sequence>
<dbReference type="KEGG" id="plen:EIM92_15515"/>
<name>A0A3Q8S5F7_9BACL</name>
<dbReference type="AlphaFoldDB" id="A0A3Q8S5F7"/>
<reference evidence="1 2" key="1">
    <citation type="submission" date="2018-11" db="EMBL/GenBank/DDBJ databases">
        <title>Genome sequencing of Paenibacillus lentus DSM25539(T).</title>
        <authorList>
            <person name="Kook J.-K."/>
            <person name="Park S.-N."/>
            <person name="Lim Y.K."/>
        </authorList>
    </citation>
    <scope>NUCLEOTIDE SEQUENCE [LARGE SCALE GENOMIC DNA]</scope>
    <source>
        <strain evidence="1 2">DSM 25539</strain>
    </source>
</reference>
<dbReference type="EMBL" id="CP034248">
    <property type="protein sequence ID" value="AZK47386.1"/>
    <property type="molecule type" value="Genomic_DNA"/>
</dbReference>
<organism evidence="1 2">
    <name type="scientific">Paenibacillus lentus</name>
    <dbReference type="NCBI Taxonomy" id="1338368"/>
    <lineage>
        <taxon>Bacteria</taxon>
        <taxon>Bacillati</taxon>
        <taxon>Bacillota</taxon>
        <taxon>Bacilli</taxon>
        <taxon>Bacillales</taxon>
        <taxon>Paenibacillaceae</taxon>
        <taxon>Paenibacillus</taxon>
    </lineage>
</organism>
<gene>
    <name evidence="1" type="ORF">EIM92_15515</name>
</gene>
<dbReference type="OrthoDB" id="2082320at2"/>
<evidence type="ECO:0000313" key="2">
    <source>
        <dbReference type="Proteomes" id="UP000273145"/>
    </source>
</evidence>
<keyword evidence="2" id="KW-1185">Reference proteome</keyword>